<dbReference type="EMBL" id="CP034170">
    <property type="protein sequence ID" value="AZI57267.1"/>
    <property type="molecule type" value="Genomic_DNA"/>
</dbReference>
<reference evidence="4 5" key="1">
    <citation type="submission" date="2018-11" db="EMBL/GenBank/DDBJ databases">
        <authorList>
            <person name="Da X."/>
        </authorList>
    </citation>
    <scope>NUCLEOTIDE SEQUENCE [LARGE SCALE GENOMIC DNA]</scope>
    <source>
        <strain evidence="4 5">S14-144</strain>
    </source>
</reference>
<dbReference type="Gene3D" id="3.20.20.70">
    <property type="entry name" value="Aldolase class I"/>
    <property type="match status" value="1"/>
</dbReference>
<keyword evidence="1" id="KW-0285">Flavoprotein</keyword>
<keyword evidence="2" id="KW-0288">FMN</keyword>
<evidence type="ECO:0000313" key="4">
    <source>
        <dbReference type="EMBL" id="AZI57267.1"/>
    </source>
</evidence>
<evidence type="ECO:0000256" key="1">
    <source>
        <dbReference type="ARBA" id="ARBA00022630"/>
    </source>
</evidence>
<organism evidence="4 5">
    <name type="scientific">Nakamurella antarctica</name>
    <dbReference type="NCBI Taxonomy" id="1902245"/>
    <lineage>
        <taxon>Bacteria</taxon>
        <taxon>Bacillati</taxon>
        <taxon>Actinomycetota</taxon>
        <taxon>Actinomycetes</taxon>
        <taxon>Nakamurellales</taxon>
        <taxon>Nakamurellaceae</taxon>
        <taxon>Nakamurella</taxon>
    </lineage>
</organism>
<keyword evidence="4" id="KW-0503">Monooxygenase</keyword>
<dbReference type="Proteomes" id="UP000268084">
    <property type="component" value="Chromosome"/>
</dbReference>
<accession>A0A3G8ZKF8</accession>
<dbReference type="CDD" id="cd04730">
    <property type="entry name" value="NPD_like"/>
    <property type="match status" value="1"/>
</dbReference>
<keyword evidence="5" id="KW-1185">Reference proteome</keyword>
<dbReference type="RefSeq" id="WP_124797952.1">
    <property type="nucleotide sequence ID" value="NZ_CP034170.1"/>
</dbReference>
<dbReference type="PANTHER" id="PTHR32332">
    <property type="entry name" value="2-NITROPROPANE DIOXYGENASE"/>
    <property type="match status" value="1"/>
</dbReference>
<dbReference type="GO" id="GO:0018580">
    <property type="term" value="F:nitronate monooxygenase activity"/>
    <property type="evidence" value="ECO:0007669"/>
    <property type="project" value="InterPro"/>
</dbReference>
<dbReference type="OrthoDB" id="7165168at2"/>
<evidence type="ECO:0000256" key="2">
    <source>
        <dbReference type="ARBA" id="ARBA00022643"/>
    </source>
</evidence>
<proteinExistence type="predicted"/>
<reference evidence="4 5" key="2">
    <citation type="submission" date="2018-12" db="EMBL/GenBank/DDBJ databases">
        <title>Nakamurella antarcticus sp. nov., isolated from Antarctica South Shetland Islands soil.</title>
        <authorList>
            <person name="Peng F."/>
        </authorList>
    </citation>
    <scope>NUCLEOTIDE SEQUENCE [LARGE SCALE GENOMIC DNA]</scope>
    <source>
        <strain evidence="4 5">S14-144</strain>
    </source>
</reference>
<keyword evidence="3" id="KW-0560">Oxidoreductase</keyword>
<evidence type="ECO:0000313" key="5">
    <source>
        <dbReference type="Proteomes" id="UP000268084"/>
    </source>
</evidence>
<evidence type="ECO:0000256" key="3">
    <source>
        <dbReference type="ARBA" id="ARBA00023002"/>
    </source>
</evidence>
<protein>
    <submittedName>
        <fullName evidence="4">Nitronate monooxygenase</fullName>
    </submittedName>
</protein>
<dbReference type="SUPFAM" id="SSF51412">
    <property type="entry name" value="Inosine monophosphate dehydrogenase (IMPDH)"/>
    <property type="match status" value="1"/>
</dbReference>
<sequence>MRTWLTEQFDLTVPVVSAPMAGVAGGRLAAAVSAAGALGMIGVGSKSDPAWLDHQIDVAAAGEKPYGIGLMAWSLSRDATPGMAVLKARPDLVSISFGDVEPWVAPMHDNGVAVAAQAGNLLEAFALEDMGVDIIVVRGAEGGGHGRNEVATLPLLQAVLDNVDVPVLAAGGIGTARGLAAVLAAGAAGAWVGTAFTCCPEADTFAAAQDAIVAADLHDTTYGRIFDIVQHVPWPAEFGGRSLRNEFTAAWAGREHELEAGSAAALAAGDQVAAAKVLGDTRYAPVYAGQSAGLVQSRRPAAEVVADLACAQEYLRAAAALVG</sequence>
<dbReference type="InterPro" id="IPR013785">
    <property type="entry name" value="Aldolase_TIM"/>
</dbReference>
<name>A0A3G8ZKF8_9ACTN</name>
<dbReference type="Pfam" id="PF03060">
    <property type="entry name" value="NMO"/>
    <property type="match status" value="2"/>
</dbReference>
<dbReference type="PANTHER" id="PTHR32332:SF31">
    <property type="entry name" value="2-NITROPROPANE DIOXYGENASE FAMILY, PUTATIVE (AFU_ORTHOLOGUE AFUA_2G09850)-RELATED"/>
    <property type="match status" value="1"/>
</dbReference>
<dbReference type="KEGG" id="nak:EH165_02920"/>
<dbReference type="InterPro" id="IPR004136">
    <property type="entry name" value="NMO"/>
</dbReference>
<dbReference type="AlphaFoldDB" id="A0A3G8ZKF8"/>
<gene>
    <name evidence="4" type="ORF">EH165_02920</name>
</gene>